<evidence type="ECO:0000256" key="1">
    <source>
        <dbReference type="SAM" id="MobiDB-lite"/>
    </source>
</evidence>
<accession>A0ABV0Q198</accession>
<name>A0ABV0Q198_9TELE</name>
<evidence type="ECO:0000313" key="3">
    <source>
        <dbReference type="Proteomes" id="UP001476798"/>
    </source>
</evidence>
<evidence type="ECO:0008006" key="4">
    <source>
        <dbReference type="Google" id="ProtNLM"/>
    </source>
</evidence>
<proteinExistence type="predicted"/>
<feature type="compositionally biased region" description="Basic and acidic residues" evidence="1">
    <location>
        <begin position="92"/>
        <end position="102"/>
    </location>
</feature>
<organism evidence="2 3">
    <name type="scientific">Goodea atripinnis</name>
    <dbReference type="NCBI Taxonomy" id="208336"/>
    <lineage>
        <taxon>Eukaryota</taxon>
        <taxon>Metazoa</taxon>
        <taxon>Chordata</taxon>
        <taxon>Craniata</taxon>
        <taxon>Vertebrata</taxon>
        <taxon>Euteleostomi</taxon>
        <taxon>Actinopterygii</taxon>
        <taxon>Neopterygii</taxon>
        <taxon>Teleostei</taxon>
        <taxon>Neoteleostei</taxon>
        <taxon>Acanthomorphata</taxon>
        <taxon>Ovalentaria</taxon>
        <taxon>Atherinomorphae</taxon>
        <taxon>Cyprinodontiformes</taxon>
        <taxon>Goodeidae</taxon>
        <taxon>Goodea</taxon>
    </lineage>
</organism>
<gene>
    <name evidence="2" type="ORF">GOODEAATRI_026614</name>
</gene>
<dbReference type="EMBL" id="JAHRIO010093286">
    <property type="protein sequence ID" value="MEQ2189573.1"/>
    <property type="molecule type" value="Genomic_DNA"/>
</dbReference>
<feature type="region of interest" description="Disordered" evidence="1">
    <location>
        <begin position="82"/>
        <end position="102"/>
    </location>
</feature>
<evidence type="ECO:0000313" key="2">
    <source>
        <dbReference type="EMBL" id="MEQ2189573.1"/>
    </source>
</evidence>
<dbReference type="Proteomes" id="UP001476798">
    <property type="component" value="Unassembled WGS sequence"/>
</dbReference>
<keyword evidence="3" id="KW-1185">Reference proteome</keyword>
<comment type="caution">
    <text evidence="2">The sequence shown here is derived from an EMBL/GenBank/DDBJ whole genome shotgun (WGS) entry which is preliminary data.</text>
</comment>
<protein>
    <recommendedName>
        <fullName evidence="4">C2H2-type domain-containing protein</fullName>
    </recommendedName>
</protein>
<sequence length="102" mass="11693">MCRLCNLFSPSRSQLLAHCSRNHPQHEPPDSIMTALQPLITEPVEKLPGESQDGVLGLECRDCHRTFSNRRQIVKHICLREDDEEEDGQQNGEDRVDRCVKV</sequence>
<reference evidence="2 3" key="1">
    <citation type="submission" date="2021-06" db="EMBL/GenBank/DDBJ databases">
        <authorList>
            <person name="Palmer J.M."/>
        </authorList>
    </citation>
    <scope>NUCLEOTIDE SEQUENCE [LARGE SCALE GENOMIC DNA]</scope>
    <source>
        <strain evidence="2 3">GA_2019</strain>
        <tissue evidence="2">Muscle</tissue>
    </source>
</reference>